<reference evidence="3 4" key="1">
    <citation type="submission" date="2014-04" db="EMBL/GenBank/DDBJ databases">
        <authorList>
            <consortium name="DOE Joint Genome Institute"/>
            <person name="Kuo A."/>
            <person name="Martino E."/>
            <person name="Perotto S."/>
            <person name="Kohler A."/>
            <person name="Nagy L.G."/>
            <person name="Floudas D."/>
            <person name="Copeland A."/>
            <person name="Barry K.W."/>
            <person name="Cichocki N."/>
            <person name="Veneault-Fourrey C."/>
            <person name="LaButti K."/>
            <person name="Lindquist E.A."/>
            <person name="Lipzen A."/>
            <person name="Lundell T."/>
            <person name="Morin E."/>
            <person name="Murat C."/>
            <person name="Sun H."/>
            <person name="Tunlid A."/>
            <person name="Henrissat B."/>
            <person name="Grigoriev I.V."/>
            <person name="Hibbett D.S."/>
            <person name="Martin F."/>
            <person name="Nordberg H.P."/>
            <person name="Cantor M.N."/>
            <person name="Hua S.X."/>
        </authorList>
    </citation>
    <scope>NUCLEOTIDE SEQUENCE [LARGE SCALE GENOMIC DNA]</scope>
    <source>
        <strain evidence="3 4">Zn</strain>
    </source>
</reference>
<accession>A0A0C3GX74</accession>
<evidence type="ECO:0000256" key="1">
    <source>
        <dbReference type="SAM" id="MobiDB-lite"/>
    </source>
</evidence>
<dbReference type="OrthoDB" id="10042665at2759"/>
<dbReference type="Gene3D" id="3.40.50.300">
    <property type="entry name" value="P-loop containing nucleotide triphosphate hydrolases"/>
    <property type="match status" value="1"/>
</dbReference>
<sequence>MSSPRRMVHSRIILDSETYYSEYSPELIPRFHLPPEEIGDQSDDSNSSSSDVPVRRRHRYRYDEPRYIDTSYSFSPGSRKSLNVSSYRKRLDSAYHFSRRSDTLSNTRIVDPKQSVALSDELYMLCPRQVYGYVLKERKWELLDVEKITPCEFNENIMDDLVLSDEAKRLIQALSSTHAIQKGRWSADFIQNKGDGQIILLHGRPGVGKTSTAECVAEITHRPLIAITCGDLGTTATAVEDNLNDWLRLGTTWEAVLLFDEADVYLESRQQGDFERNTLVSVFLRALEYYQGLLFLTSNRVGSFDEAILSRVHIVLHFPSFNDAEREQIWETSFRKLNEERKDIVLGVGILEYAYGHQDIKSLGWNGREIRNAFNTMVALAEWDARDGKRLTKTGKIELQRKHLQQVVKMSGLFKEYLLRTRGLNESTLAKVQAIRDDEFDPTVN</sequence>
<dbReference type="InterPro" id="IPR056599">
    <property type="entry name" value="AAA_lid_fung"/>
</dbReference>
<evidence type="ECO:0000259" key="2">
    <source>
        <dbReference type="SMART" id="SM00382"/>
    </source>
</evidence>
<dbReference type="PANTHER" id="PTHR46411:SF4">
    <property type="entry name" value="AAA+ ATPASE DOMAIN-CONTAINING PROTEIN"/>
    <property type="match status" value="1"/>
</dbReference>
<reference evidence="4" key="2">
    <citation type="submission" date="2015-01" db="EMBL/GenBank/DDBJ databases">
        <title>Evolutionary Origins and Diversification of the Mycorrhizal Mutualists.</title>
        <authorList>
            <consortium name="DOE Joint Genome Institute"/>
            <consortium name="Mycorrhizal Genomics Consortium"/>
            <person name="Kohler A."/>
            <person name="Kuo A."/>
            <person name="Nagy L.G."/>
            <person name="Floudas D."/>
            <person name="Copeland A."/>
            <person name="Barry K.W."/>
            <person name="Cichocki N."/>
            <person name="Veneault-Fourrey C."/>
            <person name="LaButti K."/>
            <person name="Lindquist E.A."/>
            <person name="Lipzen A."/>
            <person name="Lundell T."/>
            <person name="Morin E."/>
            <person name="Murat C."/>
            <person name="Riley R."/>
            <person name="Ohm R."/>
            <person name="Sun H."/>
            <person name="Tunlid A."/>
            <person name="Henrissat B."/>
            <person name="Grigoriev I.V."/>
            <person name="Hibbett D.S."/>
            <person name="Martin F."/>
        </authorList>
    </citation>
    <scope>NUCLEOTIDE SEQUENCE [LARGE SCALE GENOMIC DNA]</scope>
    <source>
        <strain evidence="4">Zn</strain>
    </source>
</reference>
<keyword evidence="4" id="KW-1185">Reference proteome</keyword>
<dbReference type="InterPro" id="IPR003593">
    <property type="entry name" value="AAA+_ATPase"/>
</dbReference>
<dbReference type="SMART" id="SM00382">
    <property type="entry name" value="AAA"/>
    <property type="match status" value="1"/>
</dbReference>
<name>A0A0C3GX74_OIDMZ</name>
<dbReference type="EMBL" id="KN832877">
    <property type="protein sequence ID" value="KIN00651.1"/>
    <property type="molecule type" value="Genomic_DNA"/>
</dbReference>
<dbReference type="Pfam" id="PF23232">
    <property type="entry name" value="AAA_lid_13"/>
    <property type="match status" value="1"/>
</dbReference>
<dbReference type="InParanoid" id="A0A0C3GX74"/>
<dbReference type="PANTHER" id="PTHR46411">
    <property type="entry name" value="FAMILY ATPASE, PUTATIVE-RELATED"/>
    <property type="match status" value="1"/>
</dbReference>
<dbReference type="SUPFAM" id="SSF52540">
    <property type="entry name" value="P-loop containing nucleoside triphosphate hydrolases"/>
    <property type="match status" value="1"/>
</dbReference>
<evidence type="ECO:0000313" key="4">
    <source>
        <dbReference type="Proteomes" id="UP000054321"/>
    </source>
</evidence>
<dbReference type="Pfam" id="PF00004">
    <property type="entry name" value="AAA"/>
    <property type="match status" value="1"/>
</dbReference>
<dbReference type="GO" id="GO:0005524">
    <property type="term" value="F:ATP binding"/>
    <property type="evidence" value="ECO:0007669"/>
    <property type="project" value="InterPro"/>
</dbReference>
<feature type="domain" description="AAA+ ATPase" evidence="2">
    <location>
        <begin position="195"/>
        <end position="320"/>
    </location>
</feature>
<dbReference type="STRING" id="913774.A0A0C3GX74"/>
<dbReference type="HOGENOM" id="CLU_004471_5_0_1"/>
<gene>
    <name evidence="3" type="ORF">OIDMADRAFT_165305</name>
</gene>
<dbReference type="InterPro" id="IPR003959">
    <property type="entry name" value="ATPase_AAA_core"/>
</dbReference>
<feature type="region of interest" description="Disordered" evidence="1">
    <location>
        <begin position="32"/>
        <end position="56"/>
    </location>
</feature>
<organism evidence="3 4">
    <name type="scientific">Oidiodendron maius (strain Zn)</name>
    <dbReference type="NCBI Taxonomy" id="913774"/>
    <lineage>
        <taxon>Eukaryota</taxon>
        <taxon>Fungi</taxon>
        <taxon>Dikarya</taxon>
        <taxon>Ascomycota</taxon>
        <taxon>Pezizomycotina</taxon>
        <taxon>Leotiomycetes</taxon>
        <taxon>Leotiomycetes incertae sedis</taxon>
        <taxon>Myxotrichaceae</taxon>
        <taxon>Oidiodendron</taxon>
    </lineage>
</organism>
<dbReference type="AlphaFoldDB" id="A0A0C3GX74"/>
<dbReference type="Proteomes" id="UP000054321">
    <property type="component" value="Unassembled WGS sequence"/>
</dbReference>
<dbReference type="InterPro" id="IPR027417">
    <property type="entry name" value="P-loop_NTPase"/>
</dbReference>
<dbReference type="GO" id="GO:0016887">
    <property type="term" value="F:ATP hydrolysis activity"/>
    <property type="evidence" value="ECO:0007669"/>
    <property type="project" value="InterPro"/>
</dbReference>
<evidence type="ECO:0000313" key="3">
    <source>
        <dbReference type="EMBL" id="KIN00651.1"/>
    </source>
</evidence>
<proteinExistence type="predicted"/>
<protein>
    <recommendedName>
        <fullName evidence="2">AAA+ ATPase domain-containing protein</fullName>
    </recommendedName>
</protein>